<dbReference type="InterPro" id="IPR054539">
    <property type="entry name" value="Beta-prop_PDH"/>
</dbReference>
<proteinExistence type="predicted"/>
<evidence type="ECO:0000259" key="2">
    <source>
        <dbReference type="Pfam" id="PF22807"/>
    </source>
</evidence>
<organism evidence="3 4">
    <name type="scientific">Pseudomonas arsenicoxydans</name>
    <dbReference type="NCBI Taxonomy" id="702115"/>
    <lineage>
        <taxon>Bacteria</taxon>
        <taxon>Pseudomonadati</taxon>
        <taxon>Pseudomonadota</taxon>
        <taxon>Gammaproteobacteria</taxon>
        <taxon>Pseudomonadales</taxon>
        <taxon>Pseudomonadaceae</taxon>
        <taxon>Pseudomonas</taxon>
    </lineage>
</organism>
<dbReference type="EMBL" id="LT629705">
    <property type="protein sequence ID" value="SDO39450.1"/>
    <property type="molecule type" value="Genomic_DNA"/>
</dbReference>
<dbReference type="Proteomes" id="UP000198827">
    <property type="component" value="Chromosome I"/>
</dbReference>
<dbReference type="PANTHER" id="PTHR33546:SF1">
    <property type="entry name" value="LARGE, MULTIFUNCTIONAL SECRETED PROTEIN"/>
    <property type="match status" value="1"/>
</dbReference>
<dbReference type="Gene3D" id="2.120.10.30">
    <property type="entry name" value="TolB, C-terminal domain"/>
    <property type="match status" value="1"/>
</dbReference>
<evidence type="ECO:0000313" key="3">
    <source>
        <dbReference type="EMBL" id="SDO39450.1"/>
    </source>
</evidence>
<dbReference type="AlphaFoldDB" id="A0A1H0J7F0"/>
<dbReference type="OrthoDB" id="9770043at2"/>
<feature type="domain" description="Pyrroloquinoline quinone-dependent pyranose dehydrogenase beta-propeller" evidence="2">
    <location>
        <begin position="63"/>
        <end position="284"/>
    </location>
</feature>
<feature type="chain" id="PRO_5009249293" evidence="1">
    <location>
        <begin position="19"/>
        <end position="437"/>
    </location>
</feature>
<name>A0A1H0J7F0_9PSED</name>
<evidence type="ECO:0000313" key="4">
    <source>
        <dbReference type="Proteomes" id="UP000198827"/>
    </source>
</evidence>
<keyword evidence="1" id="KW-0732">Signal</keyword>
<dbReference type="Pfam" id="PF22807">
    <property type="entry name" value="TrAA12"/>
    <property type="match status" value="2"/>
</dbReference>
<dbReference type="PROSITE" id="PS51257">
    <property type="entry name" value="PROKAR_LIPOPROTEIN"/>
    <property type="match status" value="1"/>
</dbReference>
<dbReference type="RefSeq" id="WP_090181678.1">
    <property type="nucleotide sequence ID" value="NZ_LT629705.1"/>
</dbReference>
<evidence type="ECO:0000256" key="1">
    <source>
        <dbReference type="SAM" id="SignalP"/>
    </source>
</evidence>
<protein>
    <submittedName>
        <fullName evidence="3">Glucose/arabinose dehydrogenase, beta-propeller fold</fullName>
    </submittedName>
</protein>
<dbReference type="PANTHER" id="PTHR33546">
    <property type="entry name" value="LARGE, MULTIFUNCTIONAL SECRETED PROTEIN-RELATED"/>
    <property type="match status" value="1"/>
</dbReference>
<dbReference type="SUPFAM" id="SSF50952">
    <property type="entry name" value="Soluble quinoprotein glucose dehydrogenase"/>
    <property type="match status" value="1"/>
</dbReference>
<accession>A0A1H0J7F0</accession>
<feature type="signal peptide" evidence="1">
    <location>
        <begin position="1"/>
        <end position="18"/>
    </location>
</feature>
<dbReference type="InterPro" id="IPR011042">
    <property type="entry name" value="6-blade_b-propeller_TolB-like"/>
</dbReference>
<feature type="domain" description="Pyrroloquinoline quinone-dependent pyranose dehydrogenase beta-propeller" evidence="2">
    <location>
        <begin position="327"/>
        <end position="434"/>
    </location>
</feature>
<gene>
    <name evidence="3" type="ORF">SAMN04489798_2837</name>
</gene>
<sequence length="437" mass="46664">MRKPQLVLVIALAGGLAACGETSSLQVTDGTGPSPKLPEPNKTLIPTVNIAPAIGWPAGAKPTAAAGTQVAAFAEGLDHPRWLYVLPNGDVLVAETNAPPKPDDSKGIKGWVMKKVMGRAGAGVPSANRITLLRDKDHDGIAETRTVFLENLNSPFGMTLVGNDLYVADTDRLLRFHYENGDTAIKSPPIKVVDLPGGTLNHHWTKNVIASKDGSKLYVTVGSNSNVGENGLDKEEGRAAIWEVDRATGNHRIFASGIRNPNGLAWEPHTGALWTAVNERDEIGSDLVPDYITSVKDGAFYGWPFSYYGQHVDVRVEPQNPDLVAKAIAPDYAVGPHTASLGLSFAEGNKLPAQFKEGAFIGQHGSWNRKPHSGYKVIFVPFAGGKPNGQPVDVLTGFLNNDEKAMGRPVGVVIDQQGDLLVADDVGNKVWRVSTAK</sequence>
<dbReference type="InterPro" id="IPR011041">
    <property type="entry name" value="Quinoprot_gluc/sorb_DH_b-prop"/>
</dbReference>
<reference evidence="3 4" key="1">
    <citation type="submission" date="2016-10" db="EMBL/GenBank/DDBJ databases">
        <authorList>
            <person name="de Groot N.N."/>
        </authorList>
    </citation>
    <scope>NUCLEOTIDE SEQUENCE [LARGE SCALE GENOMIC DNA]</scope>
    <source>
        <strain evidence="3 4">CECT 7543</strain>
    </source>
</reference>